<dbReference type="Pfam" id="PF17899">
    <property type="entry name" value="Peptidase_M61_N"/>
    <property type="match status" value="1"/>
</dbReference>
<evidence type="ECO:0000313" key="4">
    <source>
        <dbReference type="EMBL" id="QDA57308.1"/>
    </source>
</evidence>
<dbReference type="EMBL" id="CP040871">
    <property type="protein sequence ID" value="QDA57308.1"/>
    <property type="molecule type" value="Genomic_DNA"/>
</dbReference>
<evidence type="ECO:0000256" key="1">
    <source>
        <dbReference type="SAM" id="SignalP"/>
    </source>
</evidence>
<reference evidence="4 5" key="1">
    <citation type="submission" date="2019-06" db="EMBL/GenBank/DDBJ databases">
        <title>Thermomonas aquatica sp. nov., isolated from an industrial wastewater treatment plant.</title>
        <authorList>
            <person name="Jeon J.H."/>
            <person name="Park D.-S."/>
        </authorList>
    </citation>
    <scope>NUCLEOTIDE SEQUENCE [LARGE SCALE GENOMIC DNA]</scope>
    <source>
        <strain evidence="4 5">SY21</strain>
    </source>
</reference>
<dbReference type="SUPFAM" id="SSF50156">
    <property type="entry name" value="PDZ domain-like"/>
    <property type="match status" value="1"/>
</dbReference>
<dbReference type="Gene3D" id="2.60.40.3650">
    <property type="match status" value="1"/>
</dbReference>
<feature type="domain" description="Peptidase M61 catalytic" evidence="2">
    <location>
        <begin position="310"/>
        <end position="426"/>
    </location>
</feature>
<dbReference type="InterPro" id="IPR024191">
    <property type="entry name" value="Peptidase_M61"/>
</dbReference>
<organism evidence="4 5">
    <name type="scientific">Thermomonas aquatica</name>
    <dbReference type="NCBI Taxonomy" id="2202149"/>
    <lineage>
        <taxon>Bacteria</taxon>
        <taxon>Pseudomonadati</taxon>
        <taxon>Pseudomonadota</taxon>
        <taxon>Gammaproteobacteria</taxon>
        <taxon>Lysobacterales</taxon>
        <taxon>Lysobacteraceae</taxon>
        <taxon>Thermomonas</taxon>
    </lineage>
</organism>
<evidence type="ECO:0000313" key="5">
    <source>
        <dbReference type="Proteomes" id="UP000308149"/>
    </source>
</evidence>
<dbReference type="Proteomes" id="UP000308149">
    <property type="component" value="Chromosome"/>
</dbReference>
<name>A0A5B7ZQS1_9GAMM</name>
<feature type="domain" description="Peptidase M61 N-terminal" evidence="3">
    <location>
        <begin position="42"/>
        <end position="213"/>
    </location>
</feature>
<feature type="chain" id="PRO_5022845880" evidence="1">
    <location>
        <begin position="21"/>
        <end position="630"/>
    </location>
</feature>
<sequence>MRRRLLPLALSLLLAGAASAQQALPPIPAARDVPYAPGAIAVEVDASNLGQRIFRVRQTIPVQAGHLVLLYPQWLPGNHAPRGPIDKIAGLVFTANGQRLAWKRDPLNVYAFHLDIPDGVSSLLAQYDYLTPTDGAQGRVVMTPSMLNLQWNAVLLYPAGYAQNQVQFDPRVKYPAGWQAGTALDVERREGDTVVYKRVPLEILADSPVYAGKYYKQIDLAPGAKVPVRLNVVADDAKYLETKDEHIAQHRELVRQAVKLYGAQHYDHYDFLLSLSNQMAGNGLEHQRSSENGQDLGYFSDWDKKKGSDDLLGHEYTHSWNGKYRRPDGQGVADLNTPLDDSLMWVYEGQTQYWGNVLTARSGLRSIELGRDELSNVAATYAQGRPGLAWRSIQDTTYDPVIASRKPKPYTSYQLSEDYYRAGQMIWLEADVLIRSNTGNRKSLDDFAKAFFGVDDGKWRTPNTYSFDDVVATLNSVYAHDWKTFLRDRLDGKTGLVGGIEASGWKLVYKDKPNGQSRGNGDGDYVYSLGLSLGKDGKVSTVLWDSPAFNAGIGSGMSVAAVNDVEYSDDALKDAVKAAKTDKAPIRLLLKEFNRYRTVSIDYHGGLRYPALERIQGKPDYLTPILTARK</sequence>
<dbReference type="Pfam" id="PF05299">
    <property type="entry name" value="Peptidase_M61"/>
    <property type="match status" value="1"/>
</dbReference>
<keyword evidence="5" id="KW-1185">Reference proteome</keyword>
<dbReference type="InterPro" id="IPR040756">
    <property type="entry name" value="Peptidase_M61_N"/>
</dbReference>
<dbReference type="AlphaFoldDB" id="A0A5B7ZQS1"/>
<dbReference type="InterPro" id="IPR036034">
    <property type="entry name" value="PDZ_sf"/>
</dbReference>
<dbReference type="InterPro" id="IPR027268">
    <property type="entry name" value="Peptidase_M4/M1_CTD_sf"/>
</dbReference>
<dbReference type="OrthoDB" id="9778516at2"/>
<proteinExistence type="predicted"/>
<dbReference type="Gene3D" id="1.10.390.10">
    <property type="entry name" value="Neutral Protease Domain 2"/>
    <property type="match status" value="1"/>
</dbReference>
<dbReference type="PIRSF" id="PIRSF016493">
    <property type="entry name" value="Glycyl_aminpptds"/>
    <property type="match status" value="1"/>
</dbReference>
<dbReference type="KEGG" id="thes:FHQ07_08275"/>
<accession>A0A5B7ZQS1</accession>
<dbReference type="InterPro" id="IPR007963">
    <property type="entry name" value="Peptidase_M61_catalytic"/>
</dbReference>
<dbReference type="RefSeq" id="WP_139716359.1">
    <property type="nucleotide sequence ID" value="NZ_CP040871.1"/>
</dbReference>
<protein>
    <submittedName>
        <fullName evidence="4">M61 family metallopeptidase</fullName>
    </submittedName>
</protein>
<gene>
    <name evidence="4" type="ORF">FHQ07_08275</name>
</gene>
<evidence type="ECO:0000259" key="3">
    <source>
        <dbReference type="Pfam" id="PF17899"/>
    </source>
</evidence>
<evidence type="ECO:0000259" key="2">
    <source>
        <dbReference type="Pfam" id="PF05299"/>
    </source>
</evidence>
<keyword evidence="1" id="KW-0732">Signal</keyword>
<feature type="signal peptide" evidence="1">
    <location>
        <begin position="1"/>
        <end position="20"/>
    </location>
</feature>